<dbReference type="OrthoDB" id="9810818at2"/>
<dbReference type="GO" id="GO:0016020">
    <property type="term" value="C:membrane"/>
    <property type="evidence" value="ECO:0007669"/>
    <property type="project" value="UniProtKB-SubCell"/>
</dbReference>
<feature type="transmembrane region" description="Helical" evidence="6">
    <location>
        <begin position="195"/>
        <end position="214"/>
    </location>
</feature>
<comment type="subcellular location">
    <subcellularLocation>
        <location evidence="1">Membrane</location>
        <topology evidence="1">Multi-pass membrane protein</topology>
    </subcellularLocation>
</comment>
<proteinExistence type="inferred from homology"/>
<evidence type="ECO:0000256" key="1">
    <source>
        <dbReference type="ARBA" id="ARBA00004141"/>
    </source>
</evidence>
<evidence type="ECO:0000256" key="5">
    <source>
        <dbReference type="ARBA" id="ARBA00023136"/>
    </source>
</evidence>
<evidence type="ECO:0000256" key="6">
    <source>
        <dbReference type="SAM" id="Phobius"/>
    </source>
</evidence>
<dbReference type="Pfam" id="PF00892">
    <property type="entry name" value="EamA"/>
    <property type="match status" value="2"/>
</dbReference>
<comment type="caution">
    <text evidence="8">The sequence shown here is derived from an EMBL/GenBank/DDBJ whole genome shotgun (WGS) entry which is preliminary data.</text>
</comment>
<feature type="transmembrane region" description="Helical" evidence="6">
    <location>
        <begin position="285"/>
        <end position="301"/>
    </location>
</feature>
<gene>
    <name evidence="8" type="ORF">BET01_11015</name>
</gene>
<dbReference type="AlphaFoldDB" id="A0A419SU09"/>
<dbReference type="PANTHER" id="PTHR32322">
    <property type="entry name" value="INNER MEMBRANE TRANSPORTER"/>
    <property type="match status" value="1"/>
</dbReference>
<keyword evidence="9" id="KW-1185">Reference proteome</keyword>
<comment type="similarity">
    <text evidence="2">Belongs to the EamA transporter family.</text>
</comment>
<dbReference type="InterPro" id="IPR000620">
    <property type="entry name" value="EamA_dom"/>
</dbReference>
<evidence type="ECO:0000259" key="7">
    <source>
        <dbReference type="Pfam" id="PF00892"/>
    </source>
</evidence>
<keyword evidence="3 6" id="KW-0812">Transmembrane</keyword>
<keyword evidence="5 6" id="KW-0472">Membrane</keyword>
<feature type="transmembrane region" description="Helical" evidence="6">
    <location>
        <begin position="108"/>
        <end position="127"/>
    </location>
</feature>
<evidence type="ECO:0000256" key="2">
    <source>
        <dbReference type="ARBA" id="ARBA00007362"/>
    </source>
</evidence>
<evidence type="ECO:0000313" key="8">
    <source>
        <dbReference type="EMBL" id="RKD28730.1"/>
    </source>
</evidence>
<evidence type="ECO:0000313" key="9">
    <source>
        <dbReference type="Proteomes" id="UP000284277"/>
    </source>
</evidence>
<dbReference type="InterPro" id="IPR037185">
    <property type="entry name" value="EmrE-like"/>
</dbReference>
<evidence type="ECO:0000256" key="4">
    <source>
        <dbReference type="ARBA" id="ARBA00022989"/>
    </source>
</evidence>
<sequence length="304" mass="32757">MTELEMTSVPNLKRGCLLTLFGGILWGLSGTCGQYLMQNKGLTSDWLIPIRLLLAGIILLTVCLIKDGKKIFDIFKVPKDGVDVMVFGMLGMSMCQYTYFTAISQSNAGTATVLQYIGPVLIVLYVSLRTGKIPEKIEVFAVLLAVVGTVLLATHGNLRSLAISHQALFWGLCSAVALAVYTVHPVPLLAKYGSMVVTGWGMLIGGILLCLFFRPWTMEVKVDGAVIGGLGFIILFGTIIAFVAYLEGVKWVGPKRGSLFASVEPVSATVFSALLLKVGFGPMDLMGFACIISTIFLLTMGKKR</sequence>
<dbReference type="PANTHER" id="PTHR32322:SF2">
    <property type="entry name" value="EAMA DOMAIN-CONTAINING PROTEIN"/>
    <property type="match status" value="1"/>
</dbReference>
<keyword evidence="4 6" id="KW-1133">Transmembrane helix</keyword>
<evidence type="ECO:0000256" key="3">
    <source>
        <dbReference type="ARBA" id="ARBA00022692"/>
    </source>
</evidence>
<dbReference type="RefSeq" id="WP_120198687.1">
    <property type="nucleotide sequence ID" value="NZ_MCIA01000034.1"/>
</dbReference>
<reference evidence="8 9" key="1">
    <citation type="submission" date="2016-08" db="EMBL/GenBank/DDBJ databases">
        <title>A new outlook on sporulation: Clostridium algidixylanolyticum.</title>
        <authorList>
            <person name="Poppleton D.I."/>
            <person name="Gribaldo S."/>
        </authorList>
    </citation>
    <scope>NUCLEOTIDE SEQUENCE [LARGE SCALE GENOMIC DNA]</scope>
    <source>
        <strain evidence="8 9">SPL73</strain>
    </source>
</reference>
<feature type="transmembrane region" description="Helical" evidence="6">
    <location>
        <begin position="226"/>
        <end position="246"/>
    </location>
</feature>
<dbReference type="Proteomes" id="UP000284277">
    <property type="component" value="Unassembled WGS sequence"/>
</dbReference>
<feature type="transmembrane region" description="Helical" evidence="6">
    <location>
        <begin position="162"/>
        <end position="183"/>
    </location>
</feature>
<organism evidence="8 9">
    <name type="scientific">Lacrimispora algidixylanolytica</name>
    <dbReference type="NCBI Taxonomy" id="94868"/>
    <lineage>
        <taxon>Bacteria</taxon>
        <taxon>Bacillati</taxon>
        <taxon>Bacillota</taxon>
        <taxon>Clostridia</taxon>
        <taxon>Lachnospirales</taxon>
        <taxon>Lachnospiraceae</taxon>
        <taxon>Lacrimispora</taxon>
    </lineage>
</organism>
<dbReference type="InterPro" id="IPR050638">
    <property type="entry name" value="AA-Vitamin_Transporters"/>
</dbReference>
<dbReference type="EMBL" id="MCIA01000034">
    <property type="protein sequence ID" value="RKD28730.1"/>
    <property type="molecule type" value="Genomic_DNA"/>
</dbReference>
<protein>
    <recommendedName>
        <fullName evidence="7">EamA domain-containing protein</fullName>
    </recommendedName>
</protein>
<feature type="domain" description="EamA" evidence="7">
    <location>
        <begin position="167"/>
        <end position="299"/>
    </location>
</feature>
<dbReference type="SUPFAM" id="SSF103481">
    <property type="entry name" value="Multidrug resistance efflux transporter EmrE"/>
    <property type="match status" value="2"/>
</dbReference>
<feature type="transmembrane region" description="Helical" evidence="6">
    <location>
        <begin position="139"/>
        <end position="156"/>
    </location>
</feature>
<name>A0A419SU09_9FIRM</name>
<accession>A0A419SU09</accession>
<feature type="domain" description="EamA" evidence="7">
    <location>
        <begin position="14"/>
        <end position="153"/>
    </location>
</feature>
<feature type="transmembrane region" description="Helical" evidence="6">
    <location>
        <begin position="46"/>
        <end position="64"/>
    </location>
</feature>